<feature type="binding site" evidence="13">
    <location>
        <position position="294"/>
    </location>
    <ligand>
        <name>K(+)</name>
        <dbReference type="ChEBI" id="CHEBI:29103"/>
    </ligand>
</feature>
<dbReference type="UniPathway" id="UPA00916">
    <property type="reaction ID" value="UER00889"/>
</dbReference>
<feature type="binding site" evidence="13">
    <location>
        <position position="143"/>
    </location>
    <ligand>
        <name>substrate</name>
    </ligand>
</feature>
<reference evidence="15 16" key="1">
    <citation type="journal article" date="2019" name="J. Hered.">
        <title>An Improved Genome Assembly for Drosophila navojoa, the Basal Species in the mojavensis Cluster.</title>
        <authorList>
            <person name="Vanderlinde T."/>
            <person name="Dupim E.G."/>
            <person name="Nazario-Yepiz N.O."/>
            <person name="Carvalho A.B."/>
        </authorList>
    </citation>
    <scope>NUCLEOTIDE SEQUENCE [LARGE SCALE GENOMIC DNA]</scope>
    <source>
        <strain evidence="15">Navoj_Jal97</strain>
        <tissue evidence="15">Whole organism</tissue>
    </source>
</reference>
<dbReference type="Gene3D" id="3.40.1190.20">
    <property type="match status" value="1"/>
</dbReference>
<dbReference type="GO" id="GO:0005829">
    <property type="term" value="C:cytosol"/>
    <property type="evidence" value="ECO:0007669"/>
    <property type="project" value="TreeGrafter"/>
</dbReference>
<keyword evidence="10 13" id="KW-0460">Magnesium</keyword>
<keyword evidence="5 13" id="KW-0808">Transferase</keyword>
<keyword evidence="16" id="KW-1185">Reference proteome</keyword>
<feature type="binding site" evidence="13">
    <location>
        <begin position="42"/>
        <end position="46"/>
    </location>
    <ligand>
        <name>substrate</name>
    </ligand>
</feature>
<keyword evidence="11 13" id="KW-0630">Potassium</keyword>
<evidence type="ECO:0000256" key="9">
    <source>
        <dbReference type="ARBA" id="ARBA00022840"/>
    </source>
</evidence>
<dbReference type="PANTHER" id="PTHR10584:SF166">
    <property type="entry name" value="RIBOKINASE"/>
    <property type="match status" value="1"/>
</dbReference>
<accession>A0A484AZ29</accession>
<comment type="activity regulation">
    <text evidence="13">Activated by a monovalent cation that binds near, but not in, the active site. The most likely occupant of the site in vivo is potassium. Ion binding induces a conformational change that may alter substrate affinity.</text>
</comment>
<dbReference type="Proteomes" id="UP000295192">
    <property type="component" value="Unassembled WGS sequence"/>
</dbReference>
<keyword evidence="4 13" id="KW-0963">Cytoplasm</keyword>
<evidence type="ECO:0000256" key="2">
    <source>
        <dbReference type="ARBA" id="ARBA00012035"/>
    </source>
</evidence>
<evidence type="ECO:0000256" key="6">
    <source>
        <dbReference type="ARBA" id="ARBA00022723"/>
    </source>
</evidence>
<proteinExistence type="inferred from homology"/>
<dbReference type="OrthoDB" id="415590at2759"/>
<comment type="catalytic activity">
    <reaction evidence="13">
        <text>D-ribose + ATP = D-ribose 5-phosphate + ADP + H(+)</text>
        <dbReference type="Rhea" id="RHEA:13697"/>
        <dbReference type="ChEBI" id="CHEBI:15378"/>
        <dbReference type="ChEBI" id="CHEBI:30616"/>
        <dbReference type="ChEBI" id="CHEBI:47013"/>
        <dbReference type="ChEBI" id="CHEBI:78346"/>
        <dbReference type="ChEBI" id="CHEBI:456216"/>
        <dbReference type="EC" id="2.7.1.15"/>
    </reaction>
</comment>
<dbReference type="InterPro" id="IPR029056">
    <property type="entry name" value="Ribokinase-like"/>
</dbReference>
<comment type="caution">
    <text evidence="15">The sequence shown here is derived from an EMBL/GenBank/DDBJ whole genome shotgun (WGS) entry which is preliminary data.</text>
</comment>
<dbReference type="AlphaFoldDB" id="A0A484AZ29"/>
<evidence type="ECO:0000256" key="5">
    <source>
        <dbReference type="ARBA" id="ARBA00022679"/>
    </source>
</evidence>
<evidence type="ECO:0000256" key="12">
    <source>
        <dbReference type="ARBA" id="ARBA00023277"/>
    </source>
</evidence>
<feature type="binding site" evidence="13">
    <location>
        <position position="185"/>
    </location>
    <ligand>
        <name>ATP</name>
        <dbReference type="ChEBI" id="CHEBI:30616"/>
    </ligand>
</feature>
<dbReference type="EMBL" id="LSRL02000297">
    <property type="protein sequence ID" value="TDG41877.1"/>
    <property type="molecule type" value="Genomic_DNA"/>
</dbReference>
<evidence type="ECO:0000259" key="14">
    <source>
        <dbReference type="Pfam" id="PF00294"/>
    </source>
</evidence>
<comment type="similarity">
    <text evidence="1">Belongs to the carbohydrate kinase pfkB family.</text>
</comment>
<dbReference type="InterPro" id="IPR011611">
    <property type="entry name" value="PfkB_dom"/>
</dbReference>
<dbReference type="SUPFAM" id="SSF53613">
    <property type="entry name" value="Ribokinase-like"/>
    <property type="match status" value="1"/>
</dbReference>
<evidence type="ECO:0000256" key="10">
    <source>
        <dbReference type="ARBA" id="ARBA00022842"/>
    </source>
</evidence>
<keyword evidence="7 13" id="KW-0547">Nucleotide-binding</keyword>
<dbReference type="EC" id="2.7.1.15" evidence="2 13"/>
<evidence type="ECO:0000256" key="13">
    <source>
        <dbReference type="HAMAP-Rule" id="MF_03215"/>
    </source>
</evidence>
<feature type="binding site" evidence="13">
    <location>
        <begin position="258"/>
        <end position="259"/>
    </location>
    <ligand>
        <name>ATP</name>
        <dbReference type="ChEBI" id="CHEBI:30616"/>
    </ligand>
</feature>
<dbReference type="GO" id="GO:0019303">
    <property type="term" value="P:D-ribose catabolic process"/>
    <property type="evidence" value="ECO:0007669"/>
    <property type="project" value="UniProtKB-UniRule"/>
</dbReference>
<feature type="domain" description="Carbohydrate kinase PfkB" evidence="14">
    <location>
        <begin position="6"/>
        <end position="302"/>
    </location>
</feature>
<dbReference type="FunFam" id="3.40.1190.20:FF:000010">
    <property type="entry name" value="Ribokinase"/>
    <property type="match status" value="1"/>
</dbReference>
<organism evidence="15 16">
    <name type="scientific">Drosophila navojoa</name>
    <name type="common">Fruit fly</name>
    <dbReference type="NCBI Taxonomy" id="7232"/>
    <lineage>
        <taxon>Eukaryota</taxon>
        <taxon>Metazoa</taxon>
        <taxon>Ecdysozoa</taxon>
        <taxon>Arthropoda</taxon>
        <taxon>Hexapoda</taxon>
        <taxon>Insecta</taxon>
        <taxon>Pterygota</taxon>
        <taxon>Neoptera</taxon>
        <taxon>Endopterygota</taxon>
        <taxon>Diptera</taxon>
        <taxon>Brachycera</taxon>
        <taxon>Muscomorpha</taxon>
        <taxon>Ephydroidea</taxon>
        <taxon>Drosophilidae</taxon>
        <taxon>Drosophila</taxon>
    </lineage>
</organism>
<dbReference type="CDD" id="cd01174">
    <property type="entry name" value="ribokinase"/>
    <property type="match status" value="1"/>
</dbReference>
<dbReference type="STRING" id="7232.A0A484AZ29"/>
<dbReference type="InterPro" id="IPR011877">
    <property type="entry name" value="Ribokinase"/>
</dbReference>
<evidence type="ECO:0000256" key="4">
    <source>
        <dbReference type="ARBA" id="ARBA00022490"/>
    </source>
</evidence>
<dbReference type="PANTHER" id="PTHR10584">
    <property type="entry name" value="SUGAR KINASE"/>
    <property type="match status" value="1"/>
</dbReference>
<evidence type="ECO:0000313" key="16">
    <source>
        <dbReference type="Proteomes" id="UP000295192"/>
    </source>
</evidence>
<feature type="binding site" evidence="13">
    <location>
        <position position="285"/>
    </location>
    <ligand>
        <name>ATP</name>
        <dbReference type="ChEBI" id="CHEBI:30616"/>
    </ligand>
</feature>
<evidence type="ECO:0000256" key="7">
    <source>
        <dbReference type="ARBA" id="ARBA00022741"/>
    </source>
</evidence>
<evidence type="ECO:0000256" key="8">
    <source>
        <dbReference type="ARBA" id="ARBA00022777"/>
    </source>
</evidence>
<dbReference type="HAMAP" id="MF_01987">
    <property type="entry name" value="Ribokinase"/>
    <property type="match status" value="1"/>
</dbReference>
<feature type="binding site" evidence="13">
    <location>
        <position position="253"/>
    </location>
    <ligand>
        <name>K(+)</name>
        <dbReference type="ChEBI" id="CHEBI:29103"/>
    </ligand>
</feature>
<comment type="caution">
    <text evidence="13">Lacks conserved residue(s) required for the propagation of feature annotation.</text>
</comment>
<comment type="subcellular location">
    <subcellularLocation>
        <location evidence="13">Cytoplasm</location>
    </subcellularLocation>
    <subcellularLocation>
        <location evidence="13">Nucleus</location>
    </subcellularLocation>
</comment>
<comment type="pathway">
    <text evidence="13">Carbohydrate metabolism; D-ribose degradation; D-ribose 5-phosphate from beta-D-ribopyranose: step 2/2.</text>
</comment>
<comment type="function">
    <text evidence="13">Catalyzes the phosphorylation of ribose at O-5 in a reaction requiring ATP and magnesium. The resulting D-ribose-5-phosphate can then be used either for sythesis of nucleotides, histidine, and tryptophan, or as a component of the pentose phosphate pathway.</text>
</comment>
<dbReference type="InterPro" id="IPR002139">
    <property type="entry name" value="Ribo/fructo_kinase"/>
</dbReference>
<protein>
    <recommendedName>
        <fullName evidence="3 13">Ribokinase</fullName>
        <shortName evidence="13">RK</shortName>
        <ecNumber evidence="2 13">2.7.1.15</ecNumber>
    </recommendedName>
</protein>
<evidence type="ECO:0000256" key="3">
    <source>
        <dbReference type="ARBA" id="ARBA00016943"/>
    </source>
</evidence>
<dbReference type="KEGG" id="dnv:108656281"/>
<dbReference type="GO" id="GO:0005524">
    <property type="term" value="F:ATP binding"/>
    <property type="evidence" value="ECO:0007669"/>
    <property type="project" value="UniProtKB-UniRule"/>
</dbReference>
<feature type="binding site" evidence="13">
    <location>
        <position position="300"/>
    </location>
    <ligand>
        <name>K(+)</name>
        <dbReference type="ChEBI" id="CHEBI:29103"/>
    </ligand>
</feature>
<evidence type="ECO:0000256" key="11">
    <source>
        <dbReference type="ARBA" id="ARBA00022958"/>
    </source>
</evidence>
<evidence type="ECO:0000256" key="1">
    <source>
        <dbReference type="ARBA" id="ARBA00005380"/>
    </source>
</evidence>
<feature type="binding site" evidence="13">
    <location>
        <begin position="14"/>
        <end position="16"/>
    </location>
    <ligand>
        <name>substrate</name>
    </ligand>
</feature>
<dbReference type="InterPro" id="IPR002173">
    <property type="entry name" value="Carboh/pur_kinase_PfkB_CS"/>
</dbReference>
<dbReference type="OMA" id="DIVLIQQ"/>
<dbReference type="Pfam" id="PF00294">
    <property type="entry name" value="PfkB"/>
    <property type="match status" value="1"/>
</dbReference>
<sequence length="304" mass="32262">MNESVDVLVFGSAIIDFVCYAPRLPNAGETLHGTKFQTGFGGKGANQCVAAARLGSKTALIAKLGDDSFGHNYIRQLEVEKINVKYVQQLPGHTTGVAQIAVAQNGENNIIIVVGANNMLGPQDVDNACELFEKAKVLICQLETPIDGTLEALRRFKGISILNAAPAMENIPLELIQRCTILCVNIVEAGCLVGEPIINISDAFNTMARLIEMGANTVIVTLGKIGAVCSSKDAPYDCKLVSAPNVEEELVKDTTGAGDAFIGALANSYARFPDRQLVDHIAAAHVVAAQSVQHHGTQSSFPYA</sequence>
<dbReference type="GO" id="GO:0046872">
    <property type="term" value="F:metal ion binding"/>
    <property type="evidence" value="ECO:0007669"/>
    <property type="project" value="UniProtKB-KW"/>
</dbReference>
<feature type="binding site" evidence="13">
    <location>
        <begin position="221"/>
        <end position="226"/>
    </location>
    <ligand>
        <name>ATP</name>
        <dbReference type="ChEBI" id="CHEBI:30616"/>
    </ligand>
</feature>
<keyword evidence="8 13" id="KW-0418">Kinase</keyword>
<name>A0A484AZ29_DRONA</name>
<keyword evidence="12 13" id="KW-0119">Carbohydrate metabolism</keyword>
<feature type="binding site" evidence="13">
    <location>
        <position position="255"/>
    </location>
    <ligand>
        <name>K(+)</name>
        <dbReference type="ChEBI" id="CHEBI:29103"/>
    </ligand>
</feature>
<dbReference type="GO" id="GO:0004747">
    <property type="term" value="F:ribokinase activity"/>
    <property type="evidence" value="ECO:0007669"/>
    <property type="project" value="UniProtKB-UniRule"/>
</dbReference>
<comment type="subunit">
    <text evidence="13">Homodimer.</text>
</comment>
<evidence type="ECO:0000313" key="15">
    <source>
        <dbReference type="EMBL" id="TDG41877.1"/>
    </source>
</evidence>
<keyword evidence="13" id="KW-0539">Nucleus</keyword>
<comment type="similarity">
    <text evidence="13">Belongs to the carbohydrate kinase PfkB family. Ribokinase subfamily.</text>
</comment>
<gene>
    <name evidence="15" type="ORF">AWZ03_011707</name>
</gene>
<feature type="active site" description="Proton acceptor" evidence="13">
    <location>
        <position position="259"/>
    </location>
</feature>
<keyword evidence="9 13" id="KW-0067">ATP-binding</keyword>
<feature type="binding site" evidence="13">
    <location>
        <position position="259"/>
    </location>
    <ligand>
        <name>substrate</name>
    </ligand>
</feature>
<dbReference type="GO" id="GO:0005634">
    <property type="term" value="C:nucleus"/>
    <property type="evidence" value="ECO:0007669"/>
    <property type="project" value="UniProtKB-SubCell"/>
</dbReference>
<keyword evidence="6 13" id="KW-0479">Metal-binding</keyword>
<feature type="binding site" evidence="13">
    <location>
        <position position="291"/>
    </location>
    <ligand>
        <name>K(+)</name>
        <dbReference type="ChEBI" id="CHEBI:29103"/>
    </ligand>
</feature>
<feature type="binding site" evidence="13">
    <location>
        <position position="296"/>
    </location>
    <ligand>
        <name>K(+)</name>
        <dbReference type="ChEBI" id="CHEBI:29103"/>
    </ligand>
</feature>
<comment type="cofactor">
    <cofactor evidence="13">
        <name>Mg(2+)</name>
        <dbReference type="ChEBI" id="CHEBI:18420"/>
    </cofactor>
    <text evidence="13">Requires a divalent cation, most likely magnesium in vivo, as an electrophilic catalyst to aid phosphoryl group transfer. It is the chelate of the metal and the nucleotide that is the actual substrate.</text>
</comment>
<dbReference type="PROSITE" id="PS00584">
    <property type="entry name" value="PFKB_KINASES_2"/>
    <property type="match status" value="1"/>
</dbReference>
<dbReference type="PRINTS" id="PR00990">
    <property type="entry name" value="RIBOKINASE"/>
</dbReference>